<dbReference type="EMBL" id="CAXDID020000006">
    <property type="protein sequence ID" value="CAL5975282.1"/>
    <property type="molecule type" value="Genomic_DNA"/>
</dbReference>
<organism evidence="2">
    <name type="scientific">Hexamita inflata</name>
    <dbReference type="NCBI Taxonomy" id="28002"/>
    <lineage>
        <taxon>Eukaryota</taxon>
        <taxon>Metamonada</taxon>
        <taxon>Diplomonadida</taxon>
        <taxon>Hexamitidae</taxon>
        <taxon>Hexamitinae</taxon>
        <taxon>Hexamita</taxon>
    </lineage>
</organism>
<sequence length="126" mass="15156">MYYSRSVFHFHFEMWKAVYLGFTKFEINRKRHIYFSKVFSLHQECKQRSVQLIQFGTVSPAMYKNYTIRVSQIQSKAQILLNKGIITNSQKKLLEMTTILVYDALIFGGIDYYMYQTKYKINEFVM</sequence>
<reference evidence="3 4" key="2">
    <citation type="submission" date="2024-07" db="EMBL/GenBank/DDBJ databases">
        <authorList>
            <person name="Akdeniz Z."/>
        </authorList>
    </citation>
    <scope>NUCLEOTIDE SEQUENCE [LARGE SCALE GENOMIC DNA]</scope>
</reference>
<keyword evidence="1" id="KW-1133">Transmembrane helix</keyword>
<feature type="transmembrane region" description="Helical" evidence="1">
    <location>
        <begin position="93"/>
        <end position="115"/>
    </location>
</feature>
<comment type="caution">
    <text evidence="2">The sequence shown here is derived from an EMBL/GenBank/DDBJ whole genome shotgun (WGS) entry which is preliminary data.</text>
</comment>
<evidence type="ECO:0000313" key="4">
    <source>
        <dbReference type="Proteomes" id="UP001642409"/>
    </source>
</evidence>
<keyword evidence="1" id="KW-0472">Membrane</keyword>
<name>A0AA86NX27_9EUKA</name>
<accession>A0AA86NX27</accession>
<evidence type="ECO:0000313" key="3">
    <source>
        <dbReference type="EMBL" id="CAL5975282.1"/>
    </source>
</evidence>
<dbReference type="Proteomes" id="UP001642409">
    <property type="component" value="Unassembled WGS sequence"/>
</dbReference>
<evidence type="ECO:0000313" key="2">
    <source>
        <dbReference type="EMBL" id="CAI9927800.1"/>
    </source>
</evidence>
<dbReference type="EMBL" id="CATOUU010000386">
    <property type="protein sequence ID" value="CAI9927800.1"/>
    <property type="molecule type" value="Genomic_DNA"/>
</dbReference>
<keyword evidence="4" id="KW-1185">Reference proteome</keyword>
<keyword evidence="1" id="KW-0812">Transmembrane</keyword>
<reference evidence="2" key="1">
    <citation type="submission" date="2023-06" db="EMBL/GenBank/DDBJ databases">
        <authorList>
            <person name="Kurt Z."/>
        </authorList>
    </citation>
    <scope>NUCLEOTIDE SEQUENCE</scope>
</reference>
<gene>
    <name evidence="2" type="ORF">HINF_LOCUS15445</name>
    <name evidence="3" type="ORF">HINF_LOCUS3254</name>
</gene>
<protein>
    <submittedName>
        <fullName evidence="3">Hypothetical_protein</fullName>
    </submittedName>
</protein>
<evidence type="ECO:0000256" key="1">
    <source>
        <dbReference type="SAM" id="Phobius"/>
    </source>
</evidence>
<dbReference type="AlphaFoldDB" id="A0AA86NX27"/>
<proteinExistence type="predicted"/>